<evidence type="ECO:0000313" key="1">
    <source>
        <dbReference type="EMBL" id="KAK4243459.1"/>
    </source>
</evidence>
<dbReference type="AlphaFoldDB" id="A0AAN7CJV5"/>
<reference evidence="1" key="2">
    <citation type="submission" date="2023-05" db="EMBL/GenBank/DDBJ databases">
        <authorList>
            <consortium name="Lawrence Berkeley National Laboratory"/>
            <person name="Steindorff A."/>
            <person name="Hensen N."/>
            <person name="Bonometti L."/>
            <person name="Westerberg I."/>
            <person name="Brannstrom I.O."/>
            <person name="Guillou S."/>
            <person name="Cros-Aarteil S."/>
            <person name="Calhoun S."/>
            <person name="Haridas S."/>
            <person name="Kuo A."/>
            <person name="Mondo S."/>
            <person name="Pangilinan J."/>
            <person name="Riley R."/>
            <person name="Labutti K."/>
            <person name="Andreopoulos B."/>
            <person name="Lipzen A."/>
            <person name="Chen C."/>
            <person name="Yanf M."/>
            <person name="Daum C."/>
            <person name="Ng V."/>
            <person name="Clum A."/>
            <person name="Ohm R."/>
            <person name="Martin F."/>
            <person name="Silar P."/>
            <person name="Natvig D."/>
            <person name="Lalanne C."/>
            <person name="Gautier V."/>
            <person name="Ament-Velasquez S.L."/>
            <person name="Kruys A."/>
            <person name="Hutchinson M.I."/>
            <person name="Powell A.J."/>
            <person name="Barry K."/>
            <person name="Miller A.N."/>
            <person name="Grigoriev I.V."/>
            <person name="Debuchy R."/>
            <person name="Gladieux P."/>
            <person name="Thoren M.H."/>
            <person name="Johannesson H."/>
        </authorList>
    </citation>
    <scope>NUCLEOTIDE SEQUENCE</scope>
    <source>
        <strain evidence="1">CBS 359.72</strain>
    </source>
</reference>
<sequence>MIEIDKVLAFVDRTSRRNDNMGCYGQCSKLADTRNIQYIILRLQGGTIIAAALTYCTRSPVARDLPWASTITDDVGGVAYDVPHGSVMIRLLDTWISIPENQETNKMIIDAVKGGDDGYLELGFQNWARYMEVWSECPNGGIGAK</sequence>
<dbReference type="EMBL" id="MU857814">
    <property type="protein sequence ID" value="KAK4243459.1"/>
    <property type="molecule type" value="Genomic_DNA"/>
</dbReference>
<dbReference type="Proteomes" id="UP001303647">
    <property type="component" value="Unassembled WGS sequence"/>
</dbReference>
<keyword evidence="2" id="KW-1185">Reference proteome</keyword>
<gene>
    <name evidence="1" type="ORF">C7999DRAFT_36202</name>
</gene>
<accession>A0AAN7CJV5</accession>
<organism evidence="1 2">
    <name type="scientific">Corynascus novoguineensis</name>
    <dbReference type="NCBI Taxonomy" id="1126955"/>
    <lineage>
        <taxon>Eukaryota</taxon>
        <taxon>Fungi</taxon>
        <taxon>Dikarya</taxon>
        <taxon>Ascomycota</taxon>
        <taxon>Pezizomycotina</taxon>
        <taxon>Sordariomycetes</taxon>
        <taxon>Sordariomycetidae</taxon>
        <taxon>Sordariales</taxon>
        <taxon>Chaetomiaceae</taxon>
        <taxon>Corynascus</taxon>
    </lineage>
</organism>
<evidence type="ECO:0000313" key="2">
    <source>
        <dbReference type="Proteomes" id="UP001303647"/>
    </source>
</evidence>
<reference evidence="1" key="1">
    <citation type="journal article" date="2023" name="Mol. Phylogenet. Evol.">
        <title>Genome-scale phylogeny and comparative genomics of the fungal order Sordariales.</title>
        <authorList>
            <person name="Hensen N."/>
            <person name="Bonometti L."/>
            <person name="Westerberg I."/>
            <person name="Brannstrom I.O."/>
            <person name="Guillou S."/>
            <person name="Cros-Aarteil S."/>
            <person name="Calhoun S."/>
            <person name="Haridas S."/>
            <person name="Kuo A."/>
            <person name="Mondo S."/>
            <person name="Pangilinan J."/>
            <person name="Riley R."/>
            <person name="LaButti K."/>
            <person name="Andreopoulos B."/>
            <person name="Lipzen A."/>
            <person name="Chen C."/>
            <person name="Yan M."/>
            <person name="Daum C."/>
            <person name="Ng V."/>
            <person name="Clum A."/>
            <person name="Steindorff A."/>
            <person name="Ohm R.A."/>
            <person name="Martin F."/>
            <person name="Silar P."/>
            <person name="Natvig D.O."/>
            <person name="Lalanne C."/>
            <person name="Gautier V."/>
            <person name="Ament-Velasquez S.L."/>
            <person name="Kruys A."/>
            <person name="Hutchinson M.I."/>
            <person name="Powell A.J."/>
            <person name="Barry K."/>
            <person name="Miller A.N."/>
            <person name="Grigoriev I.V."/>
            <person name="Debuchy R."/>
            <person name="Gladieux P."/>
            <person name="Hiltunen Thoren M."/>
            <person name="Johannesson H."/>
        </authorList>
    </citation>
    <scope>NUCLEOTIDE SEQUENCE</scope>
    <source>
        <strain evidence="1">CBS 359.72</strain>
    </source>
</reference>
<protein>
    <submittedName>
        <fullName evidence="1">Uncharacterized protein</fullName>
    </submittedName>
</protein>
<comment type="caution">
    <text evidence="1">The sequence shown here is derived from an EMBL/GenBank/DDBJ whole genome shotgun (WGS) entry which is preliminary data.</text>
</comment>
<proteinExistence type="predicted"/>
<name>A0AAN7CJV5_9PEZI</name>